<dbReference type="OrthoDB" id="9090124at2"/>
<organism evidence="1 2">
    <name type="scientific">Paraburkholderia phenazinium</name>
    <dbReference type="NCBI Taxonomy" id="60549"/>
    <lineage>
        <taxon>Bacteria</taxon>
        <taxon>Pseudomonadati</taxon>
        <taxon>Pseudomonadota</taxon>
        <taxon>Betaproteobacteria</taxon>
        <taxon>Burkholderiales</taxon>
        <taxon>Burkholderiaceae</taxon>
        <taxon>Paraburkholderia</taxon>
    </lineage>
</organism>
<dbReference type="InterPro" id="IPR038500">
    <property type="entry name" value="Antitermination_sf"/>
</dbReference>
<dbReference type="InterPro" id="IPR036410">
    <property type="entry name" value="HSP_DnaJ_Cys-rich_dom_sf"/>
</dbReference>
<dbReference type="SUPFAM" id="SSF57938">
    <property type="entry name" value="DnaJ/Hsp40 cysteine-rich domain"/>
    <property type="match status" value="1"/>
</dbReference>
<protein>
    <recommendedName>
        <fullName evidence="3">Antitermination protein</fullName>
    </recommendedName>
</protein>
<dbReference type="Gene3D" id="1.10.274.110">
    <property type="match status" value="1"/>
</dbReference>
<dbReference type="Proteomes" id="UP000199706">
    <property type="component" value="Unassembled WGS sequence"/>
</dbReference>
<reference evidence="1 2" key="1">
    <citation type="submission" date="2016-10" db="EMBL/GenBank/DDBJ databases">
        <authorList>
            <person name="de Groot N.N."/>
        </authorList>
    </citation>
    <scope>NUCLEOTIDE SEQUENCE [LARGE SCALE GENOMIC DNA]</scope>
    <source>
        <strain evidence="1 2">LMG 2247</strain>
    </source>
</reference>
<accession>A0A1G7ZPZ0</accession>
<dbReference type="AlphaFoldDB" id="A0A1G7ZPZ0"/>
<gene>
    <name evidence="1" type="ORF">SAMN05216466_107102</name>
</gene>
<evidence type="ECO:0000313" key="2">
    <source>
        <dbReference type="Proteomes" id="UP000199706"/>
    </source>
</evidence>
<dbReference type="EMBL" id="FNCJ01000007">
    <property type="protein sequence ID" value="SDH10170.1"/>
    <property type="molecule type" value="Genomic_DNA"/>
</dbReference>
<proteinExistence type="predicted"/>
<sequence length="180" mass="20204">MASFSGFRRREARAINSGDLRWRDTGPTDADYIAARGLSGDKLGSLLERLKWAHDHTVYGRCVFLLGERFYERRKRNVLKALCHTAVREWLADNCRKCGGRGIVTNKHGVINECTKCNGTGLHQHTEFERAHMANLAAGSWKKHESDYEIVLECLRGAVSSHRVGAMKAFGVMEEAAEVV</sequence>
<name>A0A1G7ZPZ0_9BURK</name>
<evidence type="ECO:0008006" key="3">
    <source>
        <dbReference type="Google" id="ProtNLM"/>
    </source>
</evidence>
<evidence type="ECO:0000313" key="1">
    <source>
        <dbReference type="EMBL" id="SDH10170.1"/>
    </source>
</evidence>
<dbReference type="RefSeq" id="WP_090685757.1">
    <property type="nucleotide sequence ID" value="NZ_FNCJ01000007.1"/>
</dbReference>